<evidence type="ECO:0000313" key="4">
    <source>
        <dbReference type="Proteomes" id="UP001202328"/>
    </source>
</evidence>
<name>A0AAD4RX04_9MAGN</name>
<organism evidence="3 4">
    <name type="scientific">Papaver atlanticum</name>
    <dbReference type="NCBI Taxonomy" id="357466"/>
    <lineage>
        <taxon>Eukaryota</taxon>
        <taxon>Viridiplantae</taxon>
        <taxon>Streptophyta</taxon>
        <taxon>Embryophyta</taxon>
        <taxon>Tracheophyta</taxon>
        <taxon>Spermatophyta</taxon>
        <taxon>Magnoliopsida</taxon>
        <taxon>Ranunculales</taxon>
        <taxon>Papaveraceae</taxon>
        <taxon>Papaveroideae</taxon>
        <taxon>Papaver</taxon>
    </lineage>
</organism>
<keyword evidence="4" id="KW-1185">Reference proteome</keyword>
<evidence type="ECO:0000256" key="2">
    <source>
        <dbReference type="SAM" id="Phobius"/>
    </source>
</evidence>
<reference evidence="3" key="1">
    <citation type="submission" date="2022-04" db="EMBL/GenBank/DDBJ databases">
        <title>A functionally conserved STORR gene fusion in Papaver species that diverged 16.8 million years ago.</title>
        <authorList>
            <person name="Catania T."/>
        </authorList>
    </citation>
    <scope>NUCLEOTIDE SEQUENCE</scope>
    <source>
        <strain evidence="3">S-188037</strain>
    </source>
</reference>
<keyword evidence="2" id="KW-1133">Transmembrane helix</keyword>
<gene>
    <name evidence="3" type="ORF">MKW98_008957</name>
</gene>
<dbReference type="PANTHER" id="PTHR13833:SF71">
    <property type="entry name" value="NHL DOMAIN-CONTAINING PROTEIN"/>
    <property type="match status" value="1"/>
</dbReference>
<evidence type="ECO:0008006" key="5">
    <source>
        <dbReference type="Google" id="ProtNLM"/>
    </source>
</evidence>
<dbReference type="InterPro" id="IPR001258">
    <property type="entry name" value="NHL_repeat"/>
</dbReference>
<protein>
    <recommendedName>
        <fullName evidence="5">NHL repeat-containing protein</fullName>
    </recommendedName>
</protein>
<keyword evidence="1" id="KW-0677">Repeat</keyword>
<sequence length="403" mass="44704">MAHQGSCYHNYIVSFIILTYISSSIQQVSSKLILEDGYEVTTILDGNKLNNIINPSLLLPRDDQLIILDTPSSAFYTISVPISQGSEIDRLSGNGVAGFSDGDLGSAMFDKPRSFAVDLKGNVYVADKHNHAIRKITREGVVTIAGGYSRKPGKADGPAQNASFSEDFELFFVPKLCALLIADRGSRLVRQISLKPNDCTFDPQSKLGLTSVSLIGVFCFILGVVIAFGYQFLVSRGFSSNHRFKVTWKPCRINLGRTIQIICSDIINAVVKSTLYMLIAKLGWLSMSQPALMFGIHRLERNNFCKNNSSLLDSNCSNNREVPKEQVMVDQLSDLISIDEDVDTGSKKAFKQRDEDQESCCRSSSSRIDCMIESNVMEFDEQVRVERRSDVSLMGSSSLIKRK</sequence>
<proteinExistence type="predicted"/>
<dbReference type="EMBL" id="JAJJMB010017528">
    <property type="protein sequence ID" value="KAI3838006.1"/>
    <property type="molecule type" value="Genomic_DNA"/>
</dbReference>
<dbReference type="PANTHER" id="PTHR13833">
    <property type="match status" value="1"/>
</dbReference>
<dbReference type="Pfam" id="PF01436">
    <property type="entry name" value="NHL"/>
    <property type="match status" value="1"/>
</dbReference>
<evidence type="ECO:0000313" key="3">
    <source>
        <dbReference type="EMBL" id="KAI3838006.1"/>
    </source>
</evidence>
<keyword evidence="2" id="KW-0812">Transmembrane</keyword>
<accession>A0AAD4RX04</accession>
<comment type="caution">
    <text evidence="3">The sequence shown here is derived from an EMBL/GenBank/DDBJ whole genome shotgun (WGS) entry which is preliminary data.</text>
</comment>
<dbReference type="InterPro" id="IPR011042">
    <property type="entry name" value="6-blade_b-propeller_TolB-like"/>
</dbReference>
<feature type="transmembrane region" description="Helical" evidence="2">
    <location>
        <begin position="207"/>
        <end position="233"/>
    </location>
</feature>
<dbReference type="Proteomes" id="UP001202328">
    <property type="component" value="Unassembled WGS sequence"/>
</dbReference>
<evidence type="ECO:0000256" key="1">
    <source>
        <dbReference type="ARBA" id="ARBA00022737"/>
    </source>
</evidence>
<dbReference type="AlphaFoldDB" id="A0AAD4RX04"/>
<dbReference type="Gene3D" id="2.120.10.30">
    <property type="entry name" value="TolB, C-terminal domain"/>
    <property type="match status" value="1"/>
</dbReference>
<keyword evidence="2" id="KW-0472">Membrane</keyword>
<dbReference type="SUPFAM" id="SSF101898">
    <property type="entry name" value="NHL repeat"/>
    <property type="match status" value="1"/>
</dbReference>